<organism evidence="1 2">
    <name type="scientific">Basidiobolus ranarum</name>
    <dbReference type="NCBI Taxonomy" id="34480"/>
    <lineage>
        <taxon>Eukaryota</taxon>
        <taxon>Fungi</taxon>
        <taxon>Fungi incertae sedis</taxon>
        <taxon>Zoopagomycota</taxon>
        <taxon>Entomophthoromycotina</taxon>
        <taxon>Basidiobolomycetes</taxon>
        <taxon>Basidiobolales</taxon>
        <taxon>Basidiobolaceae</taxon>
        <taxon>Basidiobolus</taxon>
    </lineage>
</organism>
<keyword evidence="2" id="KW-1185">Reference proteome</keyword>
<comment type="caution">
    <text evidence="1">The sequence shown here is derived from an EMBL/GenBank/DDBJ whole genome shotgun (WGS) entry which is preliminary data.</text>
</comment>
<feature type="non-terminal residue" evidence="1">
    <location>
        <position position="333"/>
    </location>
</feature>
<evidence type="ECO:0000313" key="2">
    <source>
        <dbReference type="Proteomes" id="UP001479436"/>
    </source>
</evidence>
<dbReference type="PANTHER" id="PTHR13265:SF0">
    <property type="entry name" value="HPR1"/>
    <property type="match status" value="1"/>
</dbReference>
<name>A0ABR2VK06_9FUNG</name>
<evidence type="ECO:0000313" key="1">
    <source>
        <dbReference type="EMBL" id="KAK9667521.1"/>
    </source>
</evidence>
<dbReference type="EMBL" id="JASJQH010011158">
    <property type="protein sequence ID" value="KAK9667521.1"/>
    <property type="molecule type" value="Genomic_DNA"/>
</dbReference>
<reference evidence="1 2" key="1">
    <citation type="submission" date="2023-04" db="EMBL/GenBank/DDBJ databases">
        <title>Genome of Basidiobolus ranarum AG-B5.</title>
        <authorList>
            <person name="Stajich J.E."/>
            <person name="Carter-House D."/>
            <person name="Gryganskyi A."/>
        </authorList>
    </citation>
    <scope>NUCLEOTIDE SEQUENCE [LARGE SCALE GENOMIC DNA]</scope>
    <source>
        <strain evidence="1 2">AG-B5</strain>
    </source>
</reference>
<protein>
    <recommendedName>
        <fullName evidence="3">THO complex subunit 1</fullName>
    </recommendedName>
</protein>
<dbReference type="Pfam" id="PF11957">
    <property type="entry name" value="efThoc1"/>
    <property type="match status" value="1"/>
</dbReference>
<dbReference type="Proteomes" id="UP001479436">
    <property type="component" value="Unassembled WGS sequence"/>
</dbReference>
<sequence length="333" mass="38414">MELFESLKSEALTQVKNFIANFSTDSESSVNNTGTYEKVKEHFSVFKTGDTQQVIDSRRIALEYSLRHITLSTGATYTKSAQQLQSLFNCLDLVLLCAEQELCDALLPLTLLEELLDTQTIEGCEKVFTFLERKIDRFTVGMVAGKGKGLVFLRLCNELLRRLSKTKNTVFCGRILILLAKVFPLGERSGVNLRGDFNIENGTVYEEALMEDDTQEAQEEYKFYKRFWSLQQYFANPPLFFQQDNHAIVKEEVENILNEFKKITSNDYTLLNANEKAQKQNGKKRTREDNLQDSIMHDVFASTTNFFFPKFLSSRNLMALELEDPHFRRHILV</sequence>
<accession>A0ABR2VK06</accession>
<dbReference type="InterPro" id="IPR021861">
    <property type="entry name" value="THO_THOC1"/>
</dbReference>
<proteinExistence type="predicted"/>
<dbReference type="PANTHER" id="PTHR13265">
    <property type="entry name" value="THO COMPLEX SUBUNIT 1"/>
    <property type="match status" value="1"/>
</dbReference>
<evidence type="ECO:0008006" key="3">
    <source>
        <dbReference type="Google" id="ProtNLM"/>
    </source>
</evidence>
<gene>
    <name evidence="1" type="ORF">K7432_017751</name>
</gene>